<evidence type="ECO:0000313" key="3">
    <source>
        <dbReference type="Proteomes" id="UP000242502"/>
    </source>
</evidence>
<dbReference type="STRING" id="62101.AB835_02590"/>
<dbReference type="GO" id="GO:0006313">
    <property type="term" value="P:DNA transposition"/>
    <property type="evidence" value="ECO:0007669"/>
    <property type="project" value="InterPro"/>
</dbReference>
<accession>A0A1D2QSU1</accession>
<dbReference type="InterPro" id="IPR002513">
    <property type="entry name" value="Tn3_Tnp_DDE_dom"/>
</dbReference>
<reference evidence="2 3" key="1">
    <citation type="journal article" date="2016" name="Appl. Environ. Microbiol.">
        <title>Lack of Overt Genome Reduction in the Bryostatin-Producing Bryozoan Symbiont "Candidatus Endobugula sertula".</title>
        <authorList>
            <person name="Miller I.J."/>
            <person name="Vanee N."/>
            <person name="Fong S.S."/>
            <person name="Lim-Fong G.E."/>
            <person name="Kwan J.C."/>
        </authorList>
    </citation>
    <scope>NUCLEOTIDE SEQUENCE [LARGE SCALE GENOMIC DNA]</scope>
    <source>
        <strain evidence="2">AB1-4</strain>
    </source>
</reference>
<dbReference type="EMBL" id="MDLC01000006">
    <property type="protein sequence ID" value="ODS24636.1"/>
    <property type="molecule type" value="Genomic_DNA"/>
</dbReference>
<protein>
    <recommendedName>
        <fullName evidence="1">Tn3 transposase DDE domain-containing protein</fullName>
    </recommendedName>
</protein>
<evidence type="ECO:0000313" key="2">
    <source>
        <dbReference type="EMBL" id="ODS24636.1"/>
    </source>
</evidence>
<sequence>MQHWNSRVIGSNEHESHYIFNLLQNNTSDIKPDVLSTNTHGVNHVNFSLLDLFSDTFAPRYASFGDMVELMFDIKSQADESLQRSLKNHQYEYYYQALG</sequence>
<dbReference type="GO" id="GO:0004803">
    <property type="term" value="F:transposase activity"/>
    <property type="evidence" value="ECO:0007669"/>
    <property type="project" value="InterPro"/>
</dbReference>
<dbReference type="Pfam" id="PF01526">
    <property type="entry name" value="DDE_Tnp_Tn3"/>
    <property type="match status" value="1"/>
</dbReference>
<comment type="caution">
    <text evidence="2">The sequence shown here is derived from an EMBL/GenBank/DDBJ whole genome shotgun (WGS) entry which is preliminary data.</text>
</comment>
<dbReference type="AlphaFoldDB" id="A0A1D2QSU1"/>
<feature type="domain" description="Tn3 transposase DDE" evidence="1">
    <location>
        <begin position="4"/>
        <end position="79"/>
    </location>
</feature>
<gene>
    <name evidence="2" type="ORF">AB835_02590</name>
</gene>
<dbReference type="Proteomes" id="UP000242502">
    <property type="component" value="Unassembled WGS sequence"/>
</dbReference>
<organism evidence="2 3">
    <name type="scientific">Candidatus Endobugula sertula</name>
    <name type="common">Bugula neritina bacterial symbiont</name>
    <dbReference type="NCBI Taxonomy" id="62101"/>
    <lineage>
        <taxon>Bacteria</taxon>
        <taxon>Pseudomonadati</taxon>
        <taxon>Pseudomonadota</taxon>
        <taxon>Gammaproteobacteria</taxon>
        <taxon>Cellvibrionales</taxon>
        <taxon>Cellvibrionaceae</taxon>
        <taxon>Candidatus Endobugula</taxon>
    </lineage>
</organism>
<name>A0A1D2QSU1_9GAMM</name>
<proteinExistence type="predicted"/>
<evidence type="ECO:0000259" key="1">
    <source>
        <dbReference type="Pfam" id="PF01526"/>
    </source>
</evidence>